<gene>
    <name evidence="1" type="ORF">H7686_0001335</name>
</gene>
<evidence type="ECO:0008006" key="3">
    <source>
        <dbReference type="Google" id="ProtNLM"/>
    </source>
</evidence>
<accession>A0AAX3B9V4</accession>
<proteinExistence type="predicted"/>
<organism evidence="1 2">
    <name type="scientific">Candidatus Phytoplasma asiaticum</name>
    <dbReference type="NCBI Taxonomy" id="2763338"/>
    <lineage>
        <taxon>Bacteria</taxon>
        <taxon>Bacillati</taxon>
        <taxon>Mycoplasmatota</taxon>
        <taxon>Mollicutes</taxon>
        <taxon>Acholeplasmatales</taxon>
        <taxon>Acholeplasmataceae</taxon>
        <taxon>Candidatus Phytoplasma</taxon>
        <taxon>16SrII (Peanut WB group)</taxon>
    </lineage>
</organism>
<dbReference type="RefSeq" id="WP_249175832.1">
    <property type="nucleotide sequence ID" value="NZ_JACRYS020000004.1"/>
</dbReference>
<keyword evidence="2" id="KW-1185">Reference proteome</keyword>
<dbReference type="Proteomes" id="UP000769022">
    <property type="component" value="Chromosome"/>
</dbReference>
<evidence type="ECO:0000313" key="1">
    <source>
        <dbReference type="EMBL" id="UQV27446.1"/>
    </source>
</evidence>
<dbReference type="EMBL" id="CP097206">
    <property type="protein sequence ID" value="UQV27446.1"/>
    <property type="molecule type" value="Genomic_DNA"/>
</dbReference>
<protein>
    <recommendedName>
        <fullName evidence="3">HNH endonuclease</fullName>
    </recommendedName>
</protein>
<dbReference type="AlphaFoldDB" id="A0AAX3B9V4"/>
<reference evidence="1 2" key="1">
    <citation type="submission" date="2022-05" db="EMBL/GenBank/DDBJ databases">
        <title>'Parthenium hysterophorus' phyllody phytoplasma strain PR34.</title>
        <authorList>
            <person name="Kirdat K."/>
            <person name="Tiwarekar B."/>
            <person name="Yadav A."/>
        </authorList>
    </citation>
    <scope>NUCLEOTIDE SEQUENCE [LARGE SCALE GENOMIC DNA]</scope>
    <source>
        <strain evidence="1 2">PR34</strain>
    </source>
</reference>
<evidence type="ECO:0000313" key="2">
    <source>
        <dbReference type="Proteomes" id="UP000769022"/>
    </source>
</evidence>
<dbReference type="KEGG" id="pphy:H7686_0001335"/>
<sequence length="91" mass="10988">MRNYKGNPDITINRFIFQGRTSLTDRLKAEYYENCDKTTPIQIHHIGTVRNAHRHRVMNKRTKVLCQDCHRRVTNQQIHDIRETRTRRINS</sequence>
<name>A0AAX3B9V4_9MOLU</name>